<keyword evidence="2" id="KW-1185">Reference proteome</keyword>
<reference evidence="1 2" key="1">
    <citation type="submission" date="2014-09" db="EMBL/GenBank/DDBJ databases">
        <authorList>
            <person name="Magalhaes I.L.F."/>
            <person name="Oliveira U."/>
            <person name="Santos F.R."/>
            <person name="Vidigal T.H.D.A."/>
            <person name="Brescovit A.D."/>
            <person name="Santos A.J."/>
        </authorList>
    </citation>
    <scope>NUCLEOTIDE SEQUENCE [LARGE SCALE GENOMIC DNA]</scope>
</reference>
<dbReference type="EMBL" id="CCYA01000265">
    <property type="protein sequence ID" value="CEH17672.1"/>
    <property type="molecule type" value="Genomic_DNA"/>
</dbReference>
<proteinExistence type="predicted"/>
<organism evidence="1 2">
    <name type="scientific">Ceraceosorus bombacis</name>
    <dbReference type="NCBI Taxonomy" id="401625"/>
    <lineage>
        <taxon>Eukaryota</taxon>
        <taxon>Fungi</taxon>
        <taxon>Dikarya</taxon>
        <taxon>Basidiomycota</taxon>
        <taxon>Ustilaginomycotina</taxon>
        <taxon>Exobasidiomycetes</taxon>
        <taxon>Ceraceosorales</taxon>
        <taxon>Ceraceosoraceae</taxon>
        <taxon>Ceraceosorus</taxon>
    </lineage>
</organism>
<protein>
    <submittedName>
        <fullName evidence="1">Uncharacterized protein</fullName>
    </submittedName>
</protein>
<dbReference type="Proteomes" id="UP000054845">
    <property type="component" value="Unassembled WGS sequence"/>
</dbReference>
<dbReference type="AlphaFoldDB" id="A0A0P1BLQ4"/>
<sequence length="54" mass="5856">MSFVGNDLHLYESTGLIIEANPDRAPFLNVEALLLKAPELSPLLSCSTLRVAKS</sequence>
<accession>A0A0P1BLQ4</accession>
<evidence type="ECO:0000313" key="1">
    <source>
        <dbReference type="EMBL" id="CEH17672.1"/>
    </source>
</evidence>
<evidence type="ECO:0000313" key="2">
    <source>
        <dbReference type="Proteomes" id="UP000054845"/>
    </source>
</evidence>
<name>A0A0P1BLQ4_9BASI</name>